<feature type="compositionally biased region" description="Polar residues" evidence="2">
    <location>
        <begin position="317"/>
        <end position="334"/>
    </location>
</feature>
<feature type="coiled-coil region" evidence="1">
    <location>
        <begin position="495"/>
        <end position="529"/>
    </location>
</feature>
<evidence type="ECO:0000259" key="4">
    <source>
        <dbReference type="PROSITE" id="PS51757"/>
    </source>
</evidence>
<gene>
    <name evidence="5" type="primary">Contig4685.g5010</name>
    <name evidence="5" type="ORF">STYLEM_13735</name>
</gene>
<evidence type="ECO:0000313" key="6">
    <source>
        <dbReference type="Proteomes" id="UP000039865"/>
    </source>
</evidence>
<dbReference type="InParanoid" id="A0A078AR22"/>
<name>A0A078AR22_STYLE</name>
<dbReference type="PROSITE" id="PS50003">
    <property type="entry name" value="PH_DOMAIN"/>
    <property type="match status" value="1"/>
</dbReference>
<feature type="domain" description="PH" evidence="3">
    <location>
        <begin position="1123"/>
        <end position="1219"/>
    </location>
</feature>
<dbReference type="SMART" id="SM00233">
    <property type="entry name" value="PH"/>
    <property type="match status" value="1"/>
</dbReference>
<organism evidence="5 6">
    <name type="scientific">Stylonychia lemnae</name>
    <name type="common">Ciliate</name>
    <dbReference type="NCBI Taxonomy" id="5949"/>
    <lineage>
        <taxon>Eukaryota</taxon>
        <taxon>Sar</taxon>
        <taxon>Alveolata</taxon>
        <taxon>Ciliophora</taxon>
        <taxon>Intramacronucleata</taxon>
        <taxon>Spirotrichea</taxon>
        <taxon>Stichotrichia</taxon>
        <taxon>Sporadotrichida</taxon>
        <taxon>Oxytrichidae</taxon>
        <taxon>Stylonychinae</taxon>
        <taxon>Stylonychia</taxon>
    </lineage>
</organism>
<proteinExistence type="predicted"/>
<reference evidence="5 6" key="1">
    <citation type="submission" date="2014-06" db="EMBL/GenBank/DDBJ databases">
        <authorList>
            <person name="Swart Estienne"/>
        </authorList>
    </citation>
    <scope>NUCLEOTIDE SEQUENCE [LARGE SCALE GENOMIC DNA]</scope>
    <source>
        <strain evidence="5 6">130c</strain>
    </source>
</reference>
<evidence type="ECO:0000256" key="1">
    <source>
        <dbReference type="SAM" id="Coils"/>
    </source>
</evidence>
<evidence type="ECO:0000313" key="5">
    <source>
        <dbReference type="EMBL" id="CDW84669.1"/>
    </source>
</evidence>
<sequence length="1261" mass="147836">MGQSEGSSRPYHSEKYDKMKKLKDPLKYSLIRLMAEYQMNQQEEDGMIKQYETKEIKENSISKSFIQKILCQDMNELTFKKRQPNKDLEKLKQIQKHQEFLQSIGGEENYQKIKQLNIGIIRSYDGLVSYQDFKEFILTQYVDNNGVRRESQFQPKDDMMTIEKLTEFRQLFENNKQLAKDKHTYFLNLLDAKEQLSNMSNSLKITVEEFSGFFADQIAQKNHLINETQFSDLISKFEDEILSMAGIDQQVNMPIFVIHEEDEDSPRHLDTQGSDNEKDDPYSISPEPRSKGQVQQPPSGSLSARTGSSQSSSSLQIQNTPVNQKRKSNTSGQQLPVVGEKISKIDSASKQVFIDFMSNEQRDPEIVLQEIIDDMNDNQKYKSYLYHDEWSKFFSAMKKIVDSICKKCSKLEDETEGLKQKCALAYAEKEDFSLKYNTEKEKHQKLQIEYEVLERDVDDLFKIERQFNEMKAKQIKLIQQLDRKQKKLSLLKPKVFVLEQENEHLIQQRDELDEKLYETEIELQGLRELFKTEATPEMQKKYQNMRNTFRQSMIKGGGFSRNTQTAAVLSRLSVINQEESNSVNELEQKYLNTIQSLIISNNTLEPQDQRALSVLAQEYVKNKQTVNQLLGDAEEVCLENESLQVWEFKYLNQDLIQKHQDNDNFRTSYMNIIGRQEIEPFGERLSRIDSSIKTNDPFTSFDFQRFSNFGEEEKIQEAKPNLQRKQQEPQIMVQNTQNEQVYARATLGDEFDPSRFTTHQSFGNENTIIHQDNLNPLSIQVKQRALTHQVEMDIFKHEDDFYDPLALQTQEELKKESLKLIRKQTNKSDYEEEEKDEVMPLEGGQVRKQNIESLIIIRDEPELFSRITMIGEDDDEEESERSQSIAIKKDDPSRKSKAMIEYQKTQDGKKLKELMKKAGRFTTLSSKMVKGSFAGNTRDQSVISTVSKITNFDYLSLRSSANKLYKRVTQFLERQGENKYQLVIFSDYMYKIDSHLNKTKRILFATQSNVYQLSINLSLIVKIPIKDITGITLIKSSSAMLAIHVNKKYDFLMETIRRTEFIVFLVNISDNNGWQRPELVQSNGLKLLKTKKQEILDFDPAKNDLSKNNKNLFSHLISTNFLNASLVGYLDKRSENWFRSWNEKFCVLTNVGLLYYNDPQKRPRNLFPTIDAQIIAVSEGMYNRKYVFQMKSYTYDITFACKSKDDYERWMNQLNKLQRETEEKRKEIMKKQNVKDKKPTKEHDEERQEIKLIKSAKFMHK</sequence>
<dbReference type="Pfam" id="PF00169">
    <property type="entry name" value="PH"/>
    <property type="match status" value="1"/>
</dbReference>
<keyword evidence="6" id="KW-1185">Reference proteome</keyword>
<feature type="region of interest" description="Disordered" evidence="2">
    <location>
        <begin position="263"/>
        <end position="335"/>
    </location>
</feature>
<feature type="compositionally biased region" description="Low complexity" evidence="2">
    <location>
        <begin position="299"/>
        <end position="316"/>
    </location>
</feature>
<dbReference type="InterPro" id="IPR010926">
    <property type="entry name" value="Myosin_TH1"/>
</dbReference>
<feature type="region of interest" description="Disordered" evidence="2">
    <location>
        <begin position="872"/>
        <end position="893"/>
    </location>
</feature>
<feature type="coiled-coil region" evidence="1">
    <location>
        <begin position="436"/>
        <end position="463"/>
    </location>
</feature>
<dbReference type="Pfam" id="PF06017">
    <property type="entry name" value="Myosin_TH1"/>
    <property type="match status" value="1"/>
</dbReference>
<keyword evidence="1" id="KW-0175">Coiled coil</keyword>
<accession>A0A078AR22</accession>
<dbReference type="AlphaFoldDB" id="A0A078AR22"/>
<evidence type="ECO:0000259" key="3">
    <source>
        <dbReference type="PROSITE" id="PS50003"/>
    </source>
</evidence>
<evidence type="ECO:0000256" key="2">
    <source>
        <dbReference type="SAM" id="MobiDB-lite"/>
    </source>
</evidence>
<dbReference type="Proteomes" id="UP000039865">
    <property type="component" value="Unassembled WGS sequence"/>
</dbReference>
<dbReference type="InterPro" id="IPR001849">
    <property type="entry name" value="PH_domain"/>
</dbReference>
<dbReference type="Gene3D" id="2.30.29.30">
    <property type="entry name" value="Pleckstrin-homology domain (PH domain)/Phosphotyrosine-binding domain (PTB)"/>
    <property type="match status" value="1"/>
</dbReference>
<feature type="compositionally biased region" description="Basic and acidic residues" evidence="2">
    <location>
        <begin position="265"/>
        <end position="281"/>
    </location>
</feature>
<dbReference type="EMBL" id="CCKQ01013048">
    <property type="protein sequence ID" value="CDW84669.1"/>
    <property type="molecule type" value="Genomic_DNA"/>
</dbReference>
<dbReference type="SUPFAM" id="SSF50729">
    <property type="entry name" value="PH domain-like"/>
    <property type="match status" value="1"/>
</dbReference>
<protein>
    <submittedName>
        <fullName evidence="5">Ph domain containing protein</fullName>
    </submittedName>
</protein>
<dbReference type="GO" id="GO:0003774">
    <property type="term" value="F:cytoskeletal motor activity"/>
    <property type="evidence" value="ECO:0007669"/>
    <property type="project" value="InterPro"/>
</dbReference>
<feature type="domain" description="TH1" evidence="4">
    <location>
        <begin position="938"/>
        <end position="1128"/>
    </location>
</feature>
<dbReference type="InterPro" id="IPR011993">
    <property type="entry name" value="PH-like_dom_sf"/>
</dbReference>
<dbReference type="OrthoDB" id="313524at2759"/>
<feature type="region of interest" description="Disordered" evidence="2">
    <location>
        <begin position="1220"/>
        <end position="1250"/>
    </location>
</feature>
<dbReference type="GO" id="GO:0016459">
    <property type="term" value="C:myosin complex"/>
    <property type="evidence" value="ECO:0007669"/>
    <property type="project" value="InterPro"/>
</dbReference>
<dbReference type="PROSITE" id="PS51757">
    <property type="entry name" value="TH1"/>
    <property type="match status" value="1"/>
</dbReference>